<dbReference type="Gene3D" id="3.40.50.150">
    <property type="entry name" value="Vaccinia Virus protein VP39"/>
    <property type="match status" value="1"/>
</dbReference>
<accession>A0A381V0X6</accession>
<dbReference type="GO" id="GO:0008168">
    <property type="term" value="F:methyltransferase activity"/>
    <property type="evidence" value="ECO:0007669"/>
    <property type="project" value="InterPro"/>
</dbReference>
<keyword evidence="1" id="KW-0694">RNA-binding</keyword>
<dbReference type="EMBL" id="UINC01007565">
    <property type="protein sequence ID" value="SVA34049.1"/>
    <property type="molecule type" value="Genomic_DNA"/>
</dbReference>
<evidence type="ECO:0000313" key="3">
    <source>
        <dbReference type="EMBL" id="SVA34049.1"/>
    </source>
</evidence>
<dbReference type="InterPro" id="IPR029063">
    <property type="entry name" value="SAM-dependent_MTases_sf"/>
</dbReference>
<feature type="non-terminal residue" evidence="3">
    <location>
        <position position="1"/>
    </location>
</feature>
<gene>
    <name evidence="3" type="ORF">METZ01_LOCUS86903</name>
</gene>
<name>A0A381V0X6_9ZZZZ</name>
<dbReference type="SUPFAM" id="SSF53335">
    <property type="entry name" value="S-adenosyl-L-methionine-dependent methyltransferases"/>
    <property type="match status" value="1"/>
</dbReference>
<dbReference type="InterPro" id="IPR004538">
    <property type="entry name" value="Hemolysin_A/TlyA"/>
</dbReference>
<sequence length="205" mass="22803">VHPYVSRGGIKLEHGLREFDVSLSEKVAVDIGASTGGFTDCLLQHGIEKVFAVDVGYGQLDWKLQSDSRVVSLDRKNARELNSSDINELVDLVVIDVSFISLKIIIPSAINVLKPVGDLIALVKPQFEVGKEKVENKGIIKDPKKHLGVLIELNSFMKKLGWPITEIATSPITGQKGNREFLIHCLRKENSRIIEDDHIRNMINT</sequence>
<dbReference type="PANTHER" id="PTHR32319:SF0">
    <property type="entry name" value="BACTERIAL HEMOLYSIN-LIKE PROTEIN"/>
    <property type="match status" value="1"/>
</dbReference>
<organism evidence="3">
    <name type="scientific">marine metagenome</name>
    <dbReference type="NCBI Taxonomy" id="408172"/>
    <lineage>
        <taxon>unclassified sequences</taxon>
        <taxon>metagenomes</taxon>
        <taxon>ecological metagenomes</taxon>
    </lineage>
</organism>
<evidence type="ECO:0000259" key="2">
    <source>
        <dbReference type="Pfam" id="PF01728"/>
    </source>
</evidence>
<dbReference type="GO" id="GO:0003723">
    <property type="term" value="F:RNA binding"/>
    <property type="evidence" value="ECO:0007669"/>
    <property type="project" value="UniProtKB-KW"/>
</dbReference>
<protein>
    <recommendedName>
        <fullName evidence="2">Ribosomal RNA methyltransferase FtsJ domain-containing protein</fullName>
    </recommendedName>
</protein>
<reference evidence="3" key="1">
    <citation type="submission" date="2018-05" db="EMBL/GenBank/DDBJ databases">
        <authorList>
            <person name="Lanie J.A."/>
            <person name="Ng W.-L."/>
            <person name="Kazmierczak K.M."/>
            <person name="Andrzejewski T.M."/>
            <person name="Davidsen T.M."/>
            <person name="Wayne K.J."/>
            <person name="Tettelin H."/>
            <person name="Glass J.I."/>
            <person name="Rusch D."/>
            <person name="Podicherti R."/>
            <person name="Tsui H.-C.T."/>
            <person name="Winkler M.E."/>
        </authorList>
    </citation>
    <scope>NUCLEOTIDE SEQUENCE</scope>
</reference>
<feature type="domain" description="Ribosomal RNA methyltransferase FtsJ" evidence="2">
    <location>
        <begin position="4"/>
        <end position="184"/>
    </location>
</feature>
<dbReference type="InterPro" id="IPR047048">
    <property type="entry name" value="TlyA"/>
</dbReference>
<dbReference type="NCBIfam" id="TIGR00478">
    <property type="entry name" value="tly"/>
    <property type="match status" value="1"/>
</dbReference>
<evidence type="ECO:0000256" key="1">
    <source>
        <dbReference type="ARBA" id="ARBA00022884"/>
    </source>
</evidence>
<dbReference type="AlphaFoldDB" id="A0A381V0X6"/>
<dbReference type="Pfam" id="PF01728">
    <property type="entry name" value="FtsJ"/>
    <property type="match status" value="1"/>
</dbReference>
<dbReference type="InterPro" id="IPR002877">
    <property type="entry name" value="RNA_MeTrfase_FtsJ_dom"/>
</dbReference>
<dbReference type="PANTHER" id="PTHR32319">
    <property type="entry name" value="BACTERIAL HEMOLYSIN-LIKE PROTEIN"/>
    <property type="match status" value="1"/>
</dbReference>
<dbReference type="GO" id="GO:0032259">
    <property type="term" value="P:methylation"/>
    <property type="evidence" value="ECO:0007669"/>
    <property type="project" value="InterPro"/>
</dbReference>
<proteinExistence type="predicted"/>